<keyword evidence="2" id="KW-0812">Transmembrane</keyword>
<gene>
    <name evidence="3" type="ORF">FNYG_11493</name>
</gene>
<reference evidence="3 4" key="1">
    <citation type="submission" date="2017-06" db="EMBL/GenBank/DDBJ databases">
        <title>Genome of Fusarium nygamai isolate CS10214.</title>
        <authorList>
            <person name="Gardiner D.M."/>
            <person name="Obanor F."/>
            <person name="Kazan K."/>
        </authorList>
    </citation>
    <scope>NUCLEOTIDE SEQUENCE [LARGE SCALE GENOMIC DNA]</scope>
    <source>
        <strain evidence="3 4">CS10214</strain>
    </source>
</reference>
<keyword evidence="2" id="KW-0472">Membrane</keyword>
<dbReference type="OrthoDB" id="5242061at2759"/>
<dbReference type="Proteomes" id="UP000236664">
    <property type="component" value="Unassembled WGS sequence"/>
</dbReference>
<organism evidence="3 4">
    <name type="scientific">Gibberella nygamai</name>
    <name type="common">Bean root rot disease fungus</name>
    <name type="synonym">Fusarium nygamai</name>
    <dbReference type="NCBI Taxonomy" id="42673"/>
    <lineage>
        <taxon>Eukaryota</taxon>
        <taxon>Fungi</taxon>
        <taxon>Dikarya</taxon>
        <taxon>Ascomycota</taxon>
        <taxon>Pezizomycotina</taxon>
        <taxon>Sordariomycetes</taxon>
        <taxon>Hypocreomycetidae</taxon>
        <taxon>Hypocreales</taxon>
        <taxon>Nectriaceae</taxon>
        <taxon>Fusarium</taxon>
        <taxon>Fusarium fujikuroi species complex</taxon>
    </lineage>
</organism>
<evidence type="ECO:0000256" key="1">
    <source>
        <dbReference type="SAM" id="MobiDB-lite"/>
    </source>
</evidence>
<comment type="caution">
    <text evidence="3">The sequence shown here is derived from an EMBL/GenBank/DDBJ whole genome shotgun (WGS) entry which is preliminary data.</text>
</comment>
<proteinExistence type="predicted"/>
<feature type="compositionally biased region" description="Polar residues" evidence="1">
    <location>
        <begin position="166"/>
        <end position="176"/>
    </location>
</feature>
<dbReference type="EMBL" id="MTQA01000171">
    <property type="protein sequence ID" value="PNP75167.1"/>
    <property type="molecule type" value="Genomic_DNA"/>
</dbReference>
<accession>A0A2K0VYQ3</accession>
<evidence type="ECO:0000256" key="2">
    <source>
        <dbReference type="SAM" id="Phobius"/>
    </source>
</evidence>
<feature type="transmembrane region" description="Helical" evidence="2">
    <location>
        <begin position="69"/>
        <end position="89"/>
    </location>
</feature>
<feature type="transmembrane region" description="Helical" evidence="2">
    <location>
        <begin position="28"/>
        <end position="48"/>
    </location>
</feature>
<sequence length="281" mass="30917">MNPAPDTLEGEAGRKGSADNQFTHANLFGIYLTLVFCILTQPIGSLLMNMPSDAPKSLSARLGLFLLRFWRLNPIVCGAEGWLILVILGKRAVELSASKPLLRGDAPLGLRFERLLDQMHVVATSLLIIRAQQVDESGRQVVQQLTDLAYADRSAKKHEDDDESTLPLNRSNNASITRRPPDIWPTSTRPGIDEVLHPGVLARNDGWVDAVTVLSITTVTAKLAAVQLPWQLRVALASIILASFLIDHGCLSLRGTILPSGLLSSRSWFTFAMPLYLPFRY</sequence>
<evidence type="ECO:0000313" key="3">
    <source>
        <dbReference type="EMBL" id="PNP75167.1"/>
    </source>
</evidence>
<evidence type="ECO:0000313" key="4">
    <source>
        <dbReference type="Proteomes" id="UP000236664"/>
    </source>
</evidence>
<feature type="region of interest" description="Disordered" evidence="1">
    <location>
        <begin position="153"/>
        <end position="183"/>
    </location>
</feature>
<dbReference type="AlphaFoldDB" id="A0A2K0VYQ3"/>
<protein>
    <submittedName>
        <fullName evidence="3">Uncharacterized protein</fullName>
    </submittedName>
</protein>
<name>A0A2K0VYQ3_GIBNY</name>
<keyword evidence="2" id="KW-1133">Transmembrane helix</keyword>
<keyword evidence="4" id="KW-1185">Reference proteome</keyword>